<evidence type="ECO:0000313" key="5">
    <source>
        <dbReference type="Proteomes" id="UP001145050"/>
    </source>
</evidence>
<dbReference type="AlphaFoldDB" id="A0A9X3WVI5"/>
<evidence type="ECO:0000313" key="4">
    <source>
        <dbReference type="EMBL" id="MDC3425593.1"/>
    </source>
</evidence>
<proteinExistence type="predicted"/>
<feature type="domain" description="SCP" evidence="3">
    <location>
        <begin position="127"/>
        <end position="239"/>
    </location>
</feature>
<feature type="chain" id="PRO_5040786147" evidence="2">
    <location>
        <begin position="21"/>
        <end position="242"/>
    </location>
</feature>
<feature type="region of interest" description="Disordered" evidence="1">
    <location>
        <begin position="25"/>
        <end position="117"/>
    </location>
</feature>
<dbReference type="InterPro" id="IPR014044">
    <property type="entry name" value="CAP_dom"/>
</dbReference>
<organism evidence="4 5">
    <name type="scientific">Terrihalobacillus insolitus</name>
    <dbReference type="NCBI Taxonomy" id="2950438"/>
    <lineage>
        <taxon>Bacteria</taxon>
        <taxon>Bacillati</taxon>
        <taxon>Bacillota</taxon>
        <taxon>Bacilli</taxon>
        <taxon>Bacillales</taxon>
        <taxon>Bacillaceae</taxon>
        <taxon>Terrihalobacillus</taxon>
    </lineage>
</organism>
<dbReference type="PANTHER" id="PTHR31157:SF1">
    <property type="entry name" value="SCP DOMAIN-CONTAINING PROTEIN"/>
    <property type="match status" value="1"/>
</dbReference>
<dbReference type="InterPro" id="IPR014258">
    <property type="entry name" value="CAP_domain_YkwD-like"/>
</dbReference>
<dbReference type="PROSITE" id="PS51257">
    <property type="entry name" value="PROKAR_LIPOPROTEIN"/>
    <property type="match status" value="1"/>
</dbReference>
<dbReference type="EMBL" id="JAMQKB010000017">
    <property type="protein sequence ID" value="MDC3425593.1"/>
    <property type="molecule type" value="Genomic_DNA"/>
</dbReference>
<dbReference type="RefSeq" id="WP_272437408.1">
    <property type="nucleotide sequence ID" value="NZ_JAMQKB010000017.1"/>
</dbReference>
<reference evidence="4" key="1">
    <citation type="submission" date="2022-06" db="EMBL/GenBank/DDBJ databases">
        <title>Aquibacillus sp. a new bacterium isolated from soil saline samples.</title>
        <authorList>
            <person name="Galisteo C."/>
            <person name="De La Haba R."/>
            <person name="Sanchez-Porro C."/>
            <person name="Ventosa A."/>
        </authorList>
    </citation>
    <scope>NUCLEOTIDE SEQUENCE</scope>
    <source>
        <strain evidence="4">3ASR75-11</strain>
    </source>
</reference>
<keyword evidence="2" id="KW-0732">Signal</keyword>
<keyword evidence="5" id="KW-1185">Reference proteome</keyword>
<dbReference type="Pfam" id="PF00188">
    <property type="entry name" value="CAP"/>
    <property type="match status" value="1"/>
</dbReference>
<accession>A0A9X3WVI5</accession>
<comment type="caution">
    <text evidence="4">The sequence shown here is derived from an EMBL/GenBank/DDBJ whole genome shotgun (WGS) entry which is preliminary data.</text>
</comment>
<sequence length="242" mass="27454">MRIISVVTFCLLVLIGCNNNGNNLDQAEPNNDNQTPQQVDFGPNNQQGNDRWNQYDNQMNPRQGQNFFQNPNTNQWQNNGTADRDQGTQTEPNRQTESNQQQTEPNQQTDNGQNSNSLSEFQSKVVTLTNQEREQKGLQPLKSDKELTNVAQTKAEDMATNNYFSHTSPTYGSPFNMMQDFGIQYTTAAENLAQGQKTPKEVVNGWMNSPGHRKNILNKDVTHIGIGFAKDGNYWTQMFIKK</sequence>
<dbReference type="NCBIfam" id="TIGR02909">
    <property type="entry name" value="spore_YkwD"/>
    <property type="match status" value="1"/>
</dbReference>
<gene>
    <name evidence="4" type="ORF">NC797_13885</name>
</gene>
<dbReference type="Proteomes" id="UP001145050">
    <property type="component" value="Unassembled WGS sequence"/>
</dbReference>
<dbReference type="PANTHER" id="PTHR31157">
    <property type="entry name" value="SCP DOMAIN-CONTAINING PROTEIN"/>
    <property type="match status" value="1"/>
</dbReference>
<evidence type="ECO:0000259" key="3">
    <source>
        <dbReference type="Pfam" id="PF00188"/>
    </source>
</evidence>
<evidence type="ECO:0000256" key="2">
    <source>
        <dbReference type="SAM" id="SignalP"/>
    </source>
</evidence>
<dbReference type="SUPFAM" id="SSF55797">
    <property type="entry name" value="PR-1-like"/>
    <property type="match status" value="1"/>
</dbReference>
<dbReference type="Gene3D" id="3.40.33.10">
    <property type="entry name" value="CAP"/>
    <property type="match status" value="1"/>
</dbReference>
<evidence type="ECO:0000256" key="1">
    <source>
        <dbReference type="SAM" id="MobiDB-lite"/>
    </source>
</evidence>
<dbReference type="CDD" id="cd05379">
    <property type="entry name" value="CAP_bacterial"/>
    <property type="match status" value="1"/>
</dbReference>
<feature type="signal peptide" evidence="2">
    <location>
        <begin position="1"/>
        <end position="20"/>
    </location>
</feature>
<protein>
    <submittedName>
        <fullName evidence="4">CAP domain-containing protein</fullName>
    </submittedName>
</protein>
<name>A0A9X3WVI5_9BACI</name>
<dbReference type="InterPro" id="IPR035940">
    <property type="entry name" value="CAP_sf"/>
</dbReference>